<evidence type="ECO:0000256" key="3">
    <source>
        <dbReference type="ARBA" id="ARBA00022448"/>
    </source>
</evidence>
<evidence type="ECO:0000256" key="13">
    <source>
        <dbReference type="SAM" id="Phobius"/>
    </source>
</evidence>
<dbReference type="GO" id="GO:0050808">
    <property type="term" value="P:synapse organization"/>
    <property type="evidence" value="ECO:0000318"/>
    <property type="project" value="GO_Central"/>
</dbReference>
<dbReference type="Pfam" id="PF07686">
    <property type="entry name" value="V-set"/>
    <property type="match status" value="1"/>
</dbReference>
<dbReference type="PROSITE" id="PS50835">
    <property type="entry name" value="IG_LIKE"/>
    <property type="match status" value="2"/>
</dbReference>
<feature type="domain" description="Ig-like" evidence="14">
    <location>
        <begin position="669"/>
        <end position="761"/>
    </location>
</feature>
<dbReference type="AlphaFoldDB" id="A0A139WFX5"/>
<dbReference type="PANTHER" id="PTHR23279">
    <property type="entry name" value="DEFECTIVE PROBOSCIS EXTENSION RESPONSE DPR -RELATED"/>
    <property type="match status" value="1"/>
</dbReference>
<dbReference type="SMART" id="SM00409">
    <property type="entry name" value="IG"/>
    <property type="match status" value="2"/>
</dbReference>
<dbReference type="Pfam" id="PF13927">
    <property type="entry name" value="Ig_3"/>
    <property type="match status" value="1"/>
</dbReference>
<keyword evidence="8 12" id="KW-0406">Ion transport</keyword>
<keyword evidence="7" id="KW-0915">Sodium</keyword>
<proteinExistence type="inferred from homology"/>
<sequence length="799" mass="89995">MIDGRKNRKDFTSIVYETFKDFAENTSIHGLKYAVRRDIVIYEKVFWVFVVLTGLGGAGYMTVLFWSRYTSNPTRTSILTAYAPNTAVPFPAVTICNINRIMADQVEDFTEKLTIRAEDVETVRRAFPQLLAFVAIDTKVYNMSELLVLHNVLVENNYNDIGVVMKKITQPCKDMILKCEWEFETVPCEQLFQETLTTDGNCCSFNYIREYIDMSRISEQGPSVGSSRRRPIYTPFNGFNGGLKLHLDPEIQAVQYSSLHSSGLKVMVHSPWDYPGSGSIYKIVSAGRQSYLQVSASKIVCSSDFRQLSIQQRQCAYSDEVKLRYFKLYSDTNCLTECEEKYLYAKCGCVPFYYPFSSQSDFGKWSRTKINLILTLGTTLVNITKACDCPSQCEDIFYNVLSSTAALGREEAAPTSDFFEDQNVTGNSIALYVYFQGLKQTILYKDIITSTIYLLSSFGGVYSLFLGCSFISVVEIVYYSTFRLLVNMKLIGRIDKADARPRKDEAKQPVDELQKGGNMVQEGFLIKIAIVSMFISTGWSRPKTKDDSDSPETEAEIEPLIIDRGPYFDKTASKNVTALVGKTTYLNCRIRNLGNRTVSWIRHRDLHLLTVGRSTYTSDQRFTSIHNPMTEEWTLQVRYPQRRDSGIYECQVGTTPPIGFSMSLSVVEPITTLLGGPEMYINKGSTMNLTCIVKHSPEPPPTIYWTHNSEEINYDSPRGGVSVITEKGDITFSYLLVQRAKDSDSGKYTCNPSNANPKTVIVHVLNGEHPAAMQHGGQLRLEYPFSACLLSVLVAVAGP</sequence>
<comment type="similarity">
    <text evidence="2 12">Belongs to the amiloride-sensitive sodium channel (TC 1.A.6) family.</text>
</comment>
<evidence type="ECO:0000256" key="8">
    <source>
        <dbReference type="ARBA" id="ARBA00023065"/>
    </source>
</evidence>
<dbReference type="Proteomes" id="UP000007266">
    <property type="component" value="Linkage group 7"/>
</dbReference>
<keyword evidence="9 13" id="KW-0472">Membrane</keyword>
<reference evidence="15 16" key="1">
    <citation type="journal article" date="2008" name="Nature">
        <title>The genome of the model beetle and pest Tribolium castaneum.</title>
        <authorList>
            <consortium name="Tribolium Genome Sequencing Consortium"/>
            <person name="Richards S."/>
            <person name="Gibbs R.A."/>
            <person name="Weinstock G.M."/>
            <person name="Brown S.J."/>
            <person name="Denell R."/>
            <person name="Beeman R.W."/>
            <person name="Gibbs R."/>
            <person name="Beeman R.W."/>
            <person name="Brown S.J."/>
            <person name="Bucher G."/>
            <person name="Friedrich M."/>
            <person name="Grimmelikhuijzen C.J."/>
            <person name="Klingler M."/>
            <person name="Lorenzen M."/>
            <person name="Richards S."/>
            <person name="Roth S."/>
            <person name="Schroder R."/>
            <person name="Tautz D."/>
            <person name="Zdobnov E.M."/>
            <person name="Muzny D."/>
            <person name="Gibbs R.A."/>
            <person name="Weinstock G.M."/>
            <person name="Attaway T."/>
            <person name="Bell S."/>
            <person name="Buhay C.J."/>
            <person name="Chandrabose M.N."/>
            <person name="Chavez D."/>
            <person name="Clerk-Blankenburg K.P."/>
            <person name="Cree A."/>
            <person name="Dao M."/>
            <person name="Davis C."/>
            <person name="Chacko J."/>
            <person name="Dinh H."/>
            <person name="Dugan-Rocha S."/>
            <person name="Fowler G."/>
            <person name="Garner T.T."/>
            <person name="Garnes J."/>
            <person name="Gnirke A."/>
            <person name="Hawes A."/>
            <person name="Hernandez J."/>
            <person name="Hines S."/>
            <person name="Holder M."/>
            <person name="Hume J."/>
            <person name="Jhangiani S.N."/>
            <person name="Joshi V."/>
            <person name="Khan Z.M."/>
            <person name="Jackson L."/>
            <person name="Kovar C."/>
            <person name="Kowis A."/>
            <person name="Lee S."/>
            <person name="Lewis L.R."/>
            <person name="Margolis J."/>
            <person name="Morgan M."/>
            <person name="Nazareth L.V."/>
            <person name="Nguyen N."/>
            <person name="Okwuonu G."/>
            <person name="Parker D."/>
            <person name="Richards S."/>
            <person name="Ruiz S.J."/>
            <person name="Santibanez J."/>
            <person name="Savard J."/>
            <person name="Scherer S.E."/>
            <person name="Schneider B."/>
            <person name="Sodergren E."/>
            <person name="Tautz D."/>
            <person name="Vattahil S."/>
            <person name="Villasana D."/>
            <person name="White C.S."/>
            <person name="Wright R."/>
            <person name="Park Y."/>
            <person name="Beeman R.W."/>
            <person name="Lord J."/>
            <person name="Oppert B."/>
            <person name="Lorenzen M."/>
            <person name="Brown S."/>
            <person name="Wang L."/>
            <person name="Savard J."/>
            <person name="Tautz D."/>
            <person name="Richards S."/>
            <person name="Weinstock G."/>
            <person name="Gibbs R.A."/>
            <person name="Liu Y."/>
            <person name="Worley K."/>
            <person name="Weinstock G."/>
            <person name="Elsik C.G."/>
            <person name="Reese J.T."/>
            <person name="Elhaik E."/>
            <person name="Landan G."/>
            <person name="Graur D."/>
            <person name="Arensburger P."/>
            <person name="Atkinson P."/>
            <person name="Beeman R.W."/>
            <person name="Beidler J."/>
            <person name="Brown S.J."/>
            <person name="Demuth J.P."/>
            <person name="Drury D.W."/>
            <person name="Du Y.Z."/>
            <person name="Fujiwara H."/>
            <person name="Lorenzen M."/>
            <person name="Maselli V."/>
            <person name="Osanai M."/>
            <person name="Park Y."/>
            <person name="Robertson H.M."/>
            <person name="Tu Z."/>
            <person name="Wang J.J."/>
            <person name="Wang S."/>
            <person name="Richards S."/>
            <person name="Song H."/>
            <person name="Zhang L."/>
            <person name="Sodergren E."/>
            <person name="Werner D."/>
            <person name="Stanke M."/>
            <person name="Morgenstern B."/>
            <person name="Solovyev V."/>
            <person name="Kosarev P."/>
            <person name="Brown G."/>
            <person name="Chen H.C."/>
            <person name="Ermolaeva O."/>
            <person name="Hlavina W."/>
            <person name="Kapustin Y."/>
            <person name="Kiryutin B."/>
            <person name="Kitts P."/>
            <person name="Maglott D."/>
            <person name="Pruitt K."/>
            <person name="Sapojnikov V."/>
            <person name="Souvorov A."/>
            <person name="Mackey A.J."/>
            <person name="Waterhouse R.M."/>
            <person name="Wyder S."/>
            <person name="Zdobnov E.M."/>
            <person name="Zdobnov E.M."/>
            <person name="Wyder S."/>
            <person name="Kriventseva E.V."/>
            <person name="Kadowaki T."/>
            <person name="Bork P."/>
            <person name="Aranda M."/>
            <person name="Bao R."/>
            <person name="Beermann A."/>
            <person name="Berns N."/>
            <person name="Bolognesi R."/>
            <person name="Bonneton F."/>
            <person name="Bopp D."/>
            <person name="Brown S.J."/>
            <person name="Bucher G."/>
            <person name="Butts T."/>
            <person name="Chaumot A."/>
            <person name="Denell R.E."/>
            <person name="Ferrier D.E."/>
            <person name="Friedrich M."/>
            <person name="Gordon C.M."/>
            <person name="Jindra M."/>
            <person name="Klingler M."/>
            <person name="Lan Q."/>
            <person name="Lattorff H.M."/>
            <person name="Laudet V."/>
            <person name="von Levetsow C."/>
            <person name="Liu Z."/>
            <person name="Lutz R."/>
            <person name="Lynch J.A."/>
            <person name="da Fonseca R.N."/>
            <person name="Posnien N."/>
            <person name="Reuter R."/>
            <person name="Roth S."/>
            <person name="Savard J."/>
            <person name="Schinko J.B."/>
            <person name="Schmitt C."/>
            <person name="Schoppmeier M."/>
            <person name="Schroder R."/>
            <person name="Shippy T.D."/>
            <person name="Simonnet F."/>
            <person name="Marques-Souza H."/>
            <person name="Tautz D."/>
            <person name="Tomoyasu Y."/>
            <person name="Trauner J."/>
            <person name="Van der Zee M."/>
            <person name="Vervoort M."/>
            <person name="Wittkopp N."/>
            <person name="Wimmer E.A."/>
            <person name="Yang X."/>
            <person name="Jones A.K."/>
            <person name="Sattelle D.B."/>
            <person name="Ebert P.R."/>
            <person name="Nelson D."/>
            <person name="Scott J.G."/>
            <person name="Beeman R.W."/>
            <person name="Muthukrishnan S."/>
            <person name="Kramer K.J."/>
            <person name="Arakane Y."/>
            <person name="Beeman R.W."/>
            <person name="Zhu Q."/>
            <person name="Hogenkamp D."/>
            <person name="Dixit R."/>
            <person name="Oppert B."/>
            <person name="Jiang H."/>
            <person name="Zou Z."/>
            <person name="Marshall J."/>
            <person name="Elpidina E."/>
            <person name="Vinokurov K."/>
            <person name="Oppert C."/>
            <person name="Zou Z."/>
            <person name="Evans J."/>
            <person name="Lu Z."/>
            <person name="Zhao P."/>
            <person name="Sumathipala N."/>
            <person name="Altincicek B."/>
            <person name="Vilcinskas A."/>
            <person name="Williams M."/>
            <person name="Hultmark D."/>
            <person name="Hetru C."/>
            <person name="Jiang H."/>
            <person name="Grimmelikhuijzen C.J."/>
            <person name="Hauser F."/>
            <person name="Cazzamali G."/>
            <person name="Williamson M."/>
            <person name="Park Y."/>
            <person name="Li B."/>
            <person name="Tanaka Y."/>
            <person name="Predel R."/>
            <person name="Neupert S."/>
            <person name="Schachtner J."/>
            <person name="Verleyen P."/>
            <person name="Raible F."/>
            <person name="Bork P."/>
            <person name="Friedrich M."/>
            <person name="Walden K.K."/>
            <person name="Robertson H.M."/>
            <person name="Angeli S."/>
            <person name="Foret S."/>
            <person name="Bucher G."/>
            <person name="Schuetz S."/>
            <person name="Maleszka R."/>
            <person name="Wimmer E.A."/>
            <person name="Beeman R.W."/>
            <person name="Lorenzen M."/>
            <person name="Tomoyasu Y."/>
            <person name="Miller S.C."/>
            <person name="Grossmann D."/>
            <person name="Bucher G."/>
        </authorList>
    </citation>
    <scope>NUCLEOTIDE SEQUENCE [LARGE SCALE GENOMIC DNA]</scope>
    <source>
        <strain evidence="15 16">Georgia GA2</strain>
    </source>
</reference>
<evidence type="ECO:0000256" key="11">
    <source>
        <dbReference type="ARBA" id="ARBA00023303"/>
    </source>
</evidence>
<evidence type="ECO:0000256" key="6">
    <source>
        <dbReference type="ARBA" id="ARBA00022989"/>
    </source>
</evidence>
<evidence type="ECO:0000256" key="4">
    <source>
        <dbReference type="ARBA" id="ARBA00022461"/>
    </source>
</evidence>
<keyword evidence="11 12" id="KW-0407">Ion channel</keyword>
<dbReference type="InterPro" id="IPR001873">
    <property type="entry name" value="ENaC"/>
</dbReference>
<keyword evidence="4 12" id="KW-0894">Sodium channel</keyword>
<dbReference type="EMBL" id="KQ971351">
    <property type="protein sequence ID" value="KYB26842.1"/>
    <property type="molecule type" value="Genomic_DNA"/>
</dbReference>
<evidence type="ECO:0000256" key="12">
    <source>
        <dbReference type="RuleBase" id="RU000679"/>
    </source>
</evidence>
<dbReference type="InterPro" id="IPR037448">
    <property type="entry name" value="Zig-8"/>
</dbReference>
<dbReference type="GO" id="GO:0032589">
    <property type="term" value="C:neuron projection membrane"/>
    <property type="evidence" value="ECO:0000318"/>
    <property type="project" value="GO_Central"/>
</dbReference>
<evidence type="ECO:0000313" key="15">
    <source>
        <dbReference type="EMBL" id="KYB26842.1"/>
    </source>
</evidence>
<keyword evidence="6 13" id="KW-1133">Transmembrane helix</keyword>
<keyword evidence="5 12" id="KW-0812">Transmembrane</keyword>
<evidence type="ECO:0000256" key="5">
    <source>
        <dbReference type="ARBA" id="ARBA00022692"/>
    </source>
</evidence>
<dbReference type="Gene3D" id="2.60.470.10">
    <property type="entry name" value="Acid-sensing ion channels like domains"/>
    <property type="match status" value="1"/>
</dbReference>
<dbReference type="InterPro" id="IPR003599">
    <property type="entry name" value="Ig_sub"/>
</dbReference>
<feature type="transmembrane region" description="Helical" evidence="13">
    <location>
        <begin position="452"/>
        <end position="479"/>
    </location>
</feature>
<evidence type="ECO:0000313" key="16">
    <source>
        <dbReference type="Proteomes" id="UP000007266"/>
    </source>
</evidence>
<evidence type="ECO:0000256" key="10">
    <source>
        <dbReference type="ARBA" id="ARBA00023201"/>
    </source>
</evidence>
<dbReference type="InterPro" id="IPR007110">
    <property type="entry name" value="Ig-like_dom"/>
</dbReference>
<dbReference type="Gene3D" id="1.10.287.770">
    <property type="entry name" value="YojJ-like"/>
    <property type="match status" value="1"/>
</dbReference>
<reference evidence="15 16" key="2">
    <citation type="journal article" date="2010" name="Nucleic Acids Res.">
        <title>BeetleBase in 2010: revisions to provide comprehensive genomic information for Tribolium castaneum.</title>
        <authorList>
            <person name="Kim H.S."/>
            <person name="Murphy T."/>
            <person name="Xia J."/>
            <person name="Caragea D."/>
            <person name="Park Y."/>
            <person name="Beeman R.W."/>
            <person name="Lorenzen M.D."/>
            <person name="Butcher S."/>
            <person name="Manak J.R."/>
            <person name="Brown S.J."/>
        </authorList>
    </citation>
    <scope>GENOME REANNOTATION</scope>
    <source>
        <strain evidence="15 16">Georgia GA2</strain>
    </source>
</reference>
<dbReference type="PANTHER" id="PTHR23279:SF13">
    <property type="entry name" value="DEFECTIVE PROBOSCIS EXTENSION RESPONSE 21"/>
    <property type="match status" value="1"/>
</dbReference>
<keyword evidence="3 12" id="KW-0813">Transport</keyword>
<organism evidence="15 16">
    <name type="scientific">Tribolium castaneum</name>
    <name type="common">Red flour beetle</name>
    <dbReference type="NCBI Taxonomy" id="7070"/>
    <lineage>
        <taxon>Eukaryota</taxon>
        <taxon>Metazoa</taxon>
        <taxon>Ecdysozoa</taxon>
        <taxon>Arthropoda</taxon>
        <taxon>Hexapoda</taxon>
        <taxon>Insecta</taxon>
        <taxon>Pterygota</taxon>
        <taxon>Neoptera</taxon>
        <taxon>Endopterygota</taxon>
        <taxon>Coleoptera</taxon>
        <taxon>Polyphaga</taxon>
        <taxon>Cucujiformia</taxon>
        <taxon>Tenebrionidae</taxon>
        <taxon>Tenebrionidae incertae sedis</taxon>
        <taxon>Tribolium</taxon>
    </lineage>
</organism>
<dbReference type="STRING" id="7070.A0A139WFX5"/>
<keyword evidence="10 12" id="KW-0739">Sodium transport</keyword>
<dbReference type="InterPro" id="IPR013783">
    <property type="entry name" value="Ig-like_fold"/>
</dbReference>
<dbReference type="Pfam" id="PF00858">
    <property type="entry name" value="ASC"/>
    <property type="match status" value="1"/>
</dbReference>
<dbReference type="SMART" id="SM00408">
    <property type="entry name" value="IGc2"/>
    <property type="match status" value="2"/>
</dbReference>
<keyword evidence="16" id="KW-1185">Reference proteome</keyword>
<evidence type="ECO:0000259" key="14">
    <source>
        <dbReference type="PROSITE" id="PS50835"/>
    </source>
</evidence>
<name>A0A139WFX5_TRICA</name>
<evidence type="ECO:0000256" key="7">
    <source>
        <dbReference type="ARBA" id="ARBA00023053"/>
    </source>
</evidence>
<gene>
    <name evidence="15" type="primary">AUGUSTUS-3.0.2_33556</name>
    <name evidence="15" type="ORF">TcasGA2_TC033556</name>
</gene>
<evidence type="ECO:0000256" key="2">
    <source>
        <dbReference type="ARBA" id="ARBA00007193"/>
    </source>
</evidence>
<evidence type="ECO:0000256" key="9">
    <source>
        <dbReference type="ARBA" id="ARBA00023136"/>
    </source>
</evidence>
<feature type="transmembrane region" description="Helical" evidence="13">
    <location>
        <begin position="45"/>
        <end position="66"/>
    </location>
</feature>
<dbReference type="InterPro" id="IPR036179">
    <property type="entry name" value="Ig-like_dom_sf"/>
</dbReference>
<dbReference type="InterPro" id="IPR013106">
    <property type="entry name" value="Ig_V-set"/>
</dbReference>
<dbReference type="Gene3D" id="2.60.40.10">
    <property type="entry name" value="Immunoglobulins"/>
    <property type="match status" value="2"/>
</dbReference>
<evidence type="ECO:0000256" key="1">
    <source>
        <dbReference type="ARBA" id="ARBA00004141"/>
    </source>
</evidence>
<comment type="subcellular location">
    <subcellularLocation>
        <location evidence="1">Membrane</location>
        <topology evidence="1">Multi-pass membrane protein</topology>
    </subcellularLocation>
</comment>
<dbReference type="GO" id="GO:0005272">
    <property type="term" value="F:sodium channel activity"/>
    <property type="evidence" value="ECO:0007669"/>
    <property type="project" value="UniProtKB-KW"/>
</dbReference>
<dbReference type="SUPFAM" id="SSF48726">
    <property type="entry name" value="Immunoglobulin"/>
    <property type="match status" value="2"/>
</dbReference>
<dbReference type="InParanoid" id="A0A139WFX5"/>
<accession>A0A139WFX5</accession>
<dbReference type="eggNOG" id="KOG4294">
    <property type="taxonomic scope" value="Eukaryota"/>
</dbReference>
<dbReference type="InterPro" id="IPR003598">
    <property type="entry name" value="Ig_sub2"/>
</dbReference>
<protein>
    <recommendedName>
        <fullName evidence="14">Ig-like domain-containing protein</fullName>
    </recommendedName>
</protein>
<dbReference type="FunFam" id="2.60.40.10:FF:000533">
    <property type="entry name" value="Uncharacterized protein, isoform A"/>
    <property type="match status" value="1"/>
</dbReference>
<dbReference type="PRINTS" id="PR01078">
    <property type="entry name" value="AMINACHANNEL"/>
</dbReference>
<dbReference type="FunFam" id="2.60.40.10:FF:000129">
    <property type="entry name" value="CLUMA_CG018772, isoform A"/>
    <property type="match status" value="1"/>
</dbReference>
<feature type="domain" description="Ig-like" evidence="14">
    <location>
        <begin position="566"/>
        <end position="665"/>
    </location>
</feature>